<dbReference type="EMBL" id="BK014987">
    <property type="protein sequence ID" value="DAD85790.1"/>
    <property type="molecule type" value="Genomic_DNA"/>
</dbReference>
<name>A0A8S5MTZ2_9CAUD</name>
<sequence>MEAKPATGVVVNCLSLKVLEAPVPDADALAVLSALDEVAVDLAQSNDTFYKVRTPDGIDGFCIRKFIVLR</sequence>
<protein>
    <recommendedName>
        <fullName evidence="2">SH3 domain-containing protein</fullName>
    </recommendedName>
</protein>
<reference evidence="1" key="1">
    <citation type="journal article" date="2021" name="Proc. Natl. Acad. Sci. U.S.A.">
        <title>A Catalog of Tens of Thousands of Viruses from Human Metagenomes Reveals Hidden Associations with Chronic Diseases.</title>
        <authorList>
            <person name="Tisza M.J."/>
            <person name="Buck C.B."/>
        </authorList>
    </citation>
    <scope>NUCLEOTIDE SEQUENCE</scope>
    <source>
        <strain evidence="1">Ctb1k4</strain>
    </source>
</reference>
<evidence type="ECO:0008006" key="2">
    <source>
        <dbReference type="Google" id="ProtNLM"/>
    </source>
</evidence>
<proteinExistence type="predicted"/>
<dbReference type="Gene3D" id="2.30.30.40">
    <property type="entry name" value="SH3 Domains"/>
    <property type="match status" value="1"/>
</dbReference>
<accession>A0A8S5MTZ2</accession>
<organism evidence="1">
    <name type="scientific">Siphoviridae sp. ctb1k4</name>
    <dbReference type="NCBI Taxonomy" id="2826391"/>
    <lineage>
        <taxon>Viruses</taxon>
        <taxon>Duplodnaviria</taxon>
        <taxon>Heunggongvirae</taxon>
        <taxon>Uroviricota</taxon>
        <taxon>Caudoviricetes</taxon>
    </lineage>
</organism>
<evidence type="ECO:0000313" key="1">
    <source>
        <dbReference type="EMBL" id="DAD85790.1"/>
    </source>
</evidence>